<sequence length="258" mass="30591">MSKLPANSVDMVLTDLPKRFPPPSDEVVRLYTQERWTLRRIADLYHSNHHVIRRILHKNNVEIIGNRARKPVSDETRKRQSAAAKKRGPHLTKYTYSEAQNRANQKRKMGTVIDLDQYKDFERLKFLTKLTSRYRKHFGHSDEVRKAFIDKFWNDPAFNAIYDRWISSGQNKWWMPSLDHKQPKSRKGSWALDNLEMLTWFENRAKDNMTSEEWAAFKRTNHISSDLFIENILNDRIQPNGEQHREDSGLSTPLRRCA</sequence>
<dbReference type="InterPro" id="IPR003615">
    <property type="entry name" value="HNH_nuc"/>
</dbReference>
<feature type="region of interest" description="Disordered" evidence="1">
    <location>
        <begin position="67"/>
        <end position="94"/>
    </location>
</feature>
<dbReference type="HOGENOM" id="CLU_1076725_0_0_0"/>
<proteinExistence type="predicted"/>
<name>G8NR90_GRAMM</name>
<evidence type="ECO:0000313" key="3">
    <source>
        <dbReference type="Proteomes" id="UP000007113"/>
    </source>
</evidence>
<dbReference type="STRING" id="682795.AciX8_1831"/>
<dbReference type="KEGG" id="gma:AciX8_1831"/>
<dbReference type="Proteomes" id="UP000007113">
    <property type="component" value="Chromosome"/>
</dbReference>
<protein>
    <submittedName>
        <fullName evidence="2">Uncharacterized protein</fullName>
    </submittedName>
</protein>
<dbReference type="EMBL" id="CP003130">
    <property type="protein sequence ID" value="AEU36168.1"/>
    <property type="molecule type" value="Genomic_DNA"/>
</dbReference>
<accession>G8NR90</accession>
<organism evidence="2 3">
    <name type="scientific">Granulicella mallensis (strain ATCC BAA-1857 / DSM 23137 / MP5ACTX8)</name>
    <dbReference type="NCBI Taxonomy" id="682795"/>
    <lineage>
        <taxon>Bacteria</taxon>
        <taxon>Pseudomonadati</taxon>
        <taxon>Acidobacteriota</taxon>
        <taxon>Terriglobia</taxon>
        <taxon>Terriglobales</taxon>
        <taxon>Acidobacteriaceae</taxon>
        <taxon>Granulicella</taxon>
    </lineage>
</organism>
<reference evidence="2 3" key="1">
    <citation type="submission" date="2011-11" db="EMBL/GenBank/DDBJ databases">
        <title>Complete sequence of Granulicella mallensis MP5ACTX8.</title>
        <authorList>
            <consortium name="US DOE Joint Genome Institute"/>
            <person name="Lucas S."/>
            <person name="Copeland A."/>
            <person name="Lapidus A."/>
            <person name="Cheng J.-F."/>
            <person name="Goodwin L."/>
            <person name="Pitluck S."/>
            <person name="Peters L."/>
            <person name="Lu M."/>
            <person name="Detter J.C."/>
            <person name="Han C."/>
            <person name="Tapia R."/>
            <person name="Land M."/>
            <person name="Hauser L."/>
            <person name="Kyrpides N."/>
            <person name="Ivanova N."/>
            <person name="Mikhailova N."/>
            <person name="Pagani I."/>
            <person name="Rawat S."/>
            <person name="Mannisto M."/>
            <person name="Haggblom M."/>
            <person name="Woyke T."/>
        </authorList>
    </citation>
    <scope>NUCLEOTIDE SEQUENCE [LARGE SCALE GENOMIC DNA]</scope>
    <source>
        <strain evidence="3">ATCC BAA-1857 / DSM 23137 / MP5ACTX8</strain>
    </source>
</reference>
<evidence type="ECO:0000256" key="1">
    <source>
        <dbReference type="SAM" id="MobiDB-lite"/>
    </source>
</evidence>
<keyword evidence="3" id="KW-1185">Reference proteome</keyword>
<feature type="region of interest" description="Disordered" evidence="1">
    <location>
        <begin position="238"/>
        <end position="258"/>
    </location>
</feature>
<dbReference type="CDD" id="cd00085">
    <property type="entry name" value="HNHc"/>
    <property type="match status" value="1"/>
</dbReference>
<gene>
    <name evidence="2" type="ordered locus">AciX8_1831</name>
</gene>
<evidence type="ECO:0000313" key="2">
    <source>
        <dbReference type="EMBL" id="AEU36168.1"/>
    </source>
</evidence>
<dbReference type="AlphaFoldDB" id="G8NR90"/>